<proteinExistence type="predicted"/>
<dbReference type="EMBL" id="PIUM01000018">
    <property type="protein sequence ID" value="PKU23635.1"/>
    <property type="molecule type" value="Genomic_DNA"/>
</dbReference>
<dbReference type="CDD" id="cd07043">
    <property type="entry name" value="STAS_anti-anti-sigma_factors"/>
    <property type="match status" value="1"/>
</dbReference>
<reference evidence="3" key="1">
    <citation type="submission" date="2017-12" db="EMBL/GenBank/DDBJ databases">
        <title>Draft genome sequence of Telmatospirillum siberiense 26-4b1T, an acidotolerant peatland alphaproteobacterium potentially involved in sulfur cycling.</title>
        <authorList>
            <person name="Hausmann B."/>
            <person name="Pjevac P."/>
            <person name="Schreck K."/>
            <person name="Herbold C.W."/>
            <person name="Daims H."/>
            <person name="Wagner M."/>
            <person name="Pester M."/>
            <person name="Loy A."/>
        </authorList>
    </citation>
    <scope>NUCLEOTIDE SEQUENCE [LARGE SCALE GENOMIC DNA]</scope>
    <source>
        <strain evidence="3">26-4b1</strain>
    </source>
</reference>
<name>A0A2N3PTA2_9PROT</name>
<dbReference type="PROSITE" id="PS50801">
    <property type="entry name" value="STAS"/>
    <property type="match status" value="1"/>
</dbReference>
<dbReference type="PANTHER" id="PTHR33495">
    <property type="entry name" value="ANTI-SIGMA FACTOR ANTAGONIST TM_1081-RELATED-RELATED"/>
    <property type="match status" value="1"/>
</dbReference>
<accession>A0A2N3PTA2</accession>
<evidence type="ECO:0000313" key="3">
    <source>
        <dbReference type="Proteomes" id="UP000233293"/>
    </source>
</evidence>
<protein>
    <submittedName>
        <fullName evidence="2">Anti-sigma factor antagonist</fullName>
    </submittedName>
</protein>
<dbReference type="Pfam" id="PF13466">
    <property type="entry name" value="STAS_2"/>
    <property type="match status" value="1"/>
</dbReference>
<dbReference type="InterPro" id="IPR036513">
    <property type="entry name" value="STAS_dom_sf"/>
</dbReference>
<dbReference type="Gene3D" id="3.30.750.24">
    <property type="entry name" value="STAS domain"/>
    <property type="match status" value="1"/>
</dbReference>
<comment type="caution">
    <text evidence="2">The sequence shown here is derived from an EMBL/GenBank/DDBJ whole genome shotgun (WGS) entry which is preliminary data.</text>
</comment>
<keyword evidence="3" id="KW-1185">Reference proteome</keyword>
<dbReference type="SUPFAM" id="SSF52091">
    <property type="entry name" value="SpoIIaa-like"/>
    <property type="match status" value="1"/>
</dbReference>
<gene>
    <name evidence="2" type="ORF">CWS72_15265</name>
</gene>
<dbReference type="Proteomes" id="UP000233293">
    <property type="component" value="Unassembled WGS sequence"/>
</dbReference>
<organism evidence="2 3">
    <name type="scientific">Telmatospirillum siberiense</name>
    <dbReference type="NCBI Taxonomy" id="382514"/>
    <lineage>
        <taxon>Bacteria</taxon>
        <taxon>Pseudomonadati</taxon>
        <taxon>Pseudomonadota</taxon>
        <taxon>Alphaproteobacteria</taxon>
        <taxon>Rhodospirillales</taxon>
        <taxon>Rhodospirillaceae</taxon>
        <taxon>Telmatospirillum</taxon>
    </lineage>
</organism>
<evidence type="ECO:0000313" key="2">
    <source>
        <dbReference type="EMBL" id="PKU23635.1"/>
    </source>
</evidence>
<feature type="domain" description="STAS" evidence="1">
    <location>
        <begin position="34"/>
        <end position="135"/>
    </location>
</feature>
<dbReference type="InterPro" id="IPR002645">
    <property type="entry name" value="STAS_dom"/>
</dbReference>
<dbReference type="InterPro" id="IPR058548">
    <property type="entry name" value="MlaB-like_STAS"/>
</dbReference>
<evidence type="ECO:0000259" key="1">
    <source>
        <dbReference type="PROSITE" id="PS50801"/>
    </source>
</evidence>
<sequence>MSPGRNGQLAYFRPRSVAFGALPPKHIQSRSIVVDYDIRDTGTVHELALRGRLTFDSNERFRTIVDTLTAGKPRSLRIDVSQLEFIDSAGLGMLLLLKESQSGPVILRAPQGQVKRLLAAARFDSLMTIEDGQGA</sequence>
<dbReference type="GO" id="GO:0043856">
    <property type="term" value="F:anti-sigma factor antagonist activity"/>
    <property type="evidence" value="ECO:0007669"/>
    <property type="project" value="TreeGrafter"/>
</dbReference>
<dbReference type="AlphaFoldDB" id="A0A2N3PTA2"/>